<protein>
    <submittedName>
        <fullName evidence="1">N-acetylglucosamine kinase</fullName>
    </submittedName>
</protein>
<dbReference type="InterPro" id="IPR000600">
    <property type="entry name" value="ROK"/>
</dbReference>
<organism evidence="1 2">
    <name type="scientific">Kaistia soli DSM 19436</name>
    <dbReference type="NCBI Taxonomy" id="1122133"/>
    <lineage>
        <taxon>Bacteria</taxon>
        <taxon>Pseudomonadati</taxon>
        <taxon>Pseudomonadota</taxon>
        <taxon>Alphaproteobacteria</taxon>
        <taxon>Hyphomicrobiales</taxon>
        <taxon>Kaistiaceae</taxon>
        <taxon>Kaistia</taxon>
    </lineage>
</organism>
<dbReference type="Gene3D" id="3.30.420.40">
    <property type="match status" value="2"/>
</dbReference>
<evidence type="ECO:0000313" key="1">
    <source>
        <dbReference type="EMBL" id="SHF20857.1"/>
    </source>
</evidence>
<dbReference type="STRING" id="1122133.SAMN02745157_1903"/>
<keyword evidence="1" id="KW-0808">Transferase</keyword>
<dbReference type="AlphaFoldDB" id="A0A1M4ZSS7"/>
<dbReference type="OrthoDB" id="9810372at2"/>
<accession>A0A1M4ZSS7</accession>
<dbReference type="Proteomes" id="UP000184485">
    <property type="component" value="Unassembled WGS sequence"/>
</dbReference>
<dbReference type="EMBL" id="FQUP01000001">
    <property type="protein sequence ID" value="SHF20857.1"/>
    <property type="molecule type" value="Genomic_DNA"/>
</dbReference>
<dbReference type="Pfam" id="PF00480">
    <property type="entry name" value="ROK"/>
    <property type="match status" value="1"/>
</dbReference>
<name>A0A1M4ZSS7_9HYPH</name>
<evidence type="ECO:0000313" key="2">
    <source>
        <dbReference type="Proteomes" id="UP000184485"/>
    </source>
</evidence>
<sequence>MTAAATQQAAAIRTAAFDIGGSKIEIARVAPDGSIAARSTLPTPHTSWRDFADALASLVDASGGADRIGISIAGTVDPATGIANAANIPAITGHRIAAELAEHLGVTVTVGNDADCFALAEAIVGAGRGLPVVFAAIFGTGVGGGLVVNGRLVRGAHGVTGEWGHGPVLADAVQARGIPLVACGCGQLGCVDTYGSARGMERIHAALAGRQLSSHQITSAWHAGDTDATATIDVFVELITGPLSMIVNTLGPSLIPCGGGLSSDVALLARIDQSLRSKVLARYERPLVVPGLTRGASGLIGAAMLAAEAADTE</sequence>
<dbReference type="InterPro" id="IPR043129">
    <property type="entry name" value="ATPase_NBD"/>
</dbReference>
<dbReference type="GO" id="GO:0004396">
    <property type="term" value="F:hexokinase activity"/>
    <property type="evidence" value="ECO:0007669"/>
    <property type="project" value="TreeGrafter"/>
</dbReference>
<keyword evidence="1" id="KW-0418">Kinase</keyword>
<dbReference type="RefSeq" id="WP_073052394.1">
    <property type="nucleotide sequence ID" value="NZ_FQUP01000001.1"/>
</dbReference>
<gene>
    <name evidence="1" type="ORF">SAMN02745157_1903</name>
</gene>
<reference evidence="1 2" key="1">
    <citation type="submission" date="2016-11" db="EMBL/GenBank/DDBJ databases">
        <authorList>
            <person name="Jaros S."/>
            <person name="Januszkiewicz K."/>
            <person name="Wedrychowicz H."/>
        </authorList>
    </citation>
    <scope>NUCLEOTIDE SEQUENCE [LARGE SCALE GENOMIC DNA]</scope>
    <source>
        <strain evidence="1 2">DSM 19436</strain>
    </source>
</reference>
<keyword evidence="2" id="KW-1185">Reference proteome</keyword>
<proteinExistence type="predicted"/>
<dbReference type="PANTHER" id="PTHR18964:SF174">
    <property type="entry name" value="D-ALLOSE KINASE-RELATED"/>
    <property type="match status" value="1"/>
</dbReference>
<dbReference type="PANTHER" id="PTHR18964">
    <property type="entry name" value="ROK (REPRESSOR, ORF, KINASE) FAMILY"/>
    <property type="match status" value="1"/>
</dbReference>
<dbReference type="SUPFAM" id="SSF53067">
    <property type="entry name" value="Actin-like ATPase domain"/>
    <property type="match status" value="1"/>
</dbReference>